<dbReference type="NCBIfam" id="TIGR00093">
    <property type="entry name" value="pseudouridine synthase"/>
    <property type="match status" value="1"/>
</dbReference>
<dbReference type="AlphaFoldDB" id="A0A839RQJ3"/>
<evidence type="ECO:0000256" key="1">
    <source>
        <dbReference type="ARBA" id="ARBA00000073"/>
    </source>
</evidence>
<comment type="similarity">
    <text evidence="2 5">Belongs to the pseudouridine synthase RsuA family.</text>
</comment>
<dbReference type="InterPro" id="IPR002942">
    <property type="entry name" value="S4_RNA-bd"/>
</dbReference>
<dbReference type="PROSITE" id="PS50889">
    <property type="entry name" value="S4"/>
    <property type="match status" value="1"/>
</dbReference>
<feature type="region of interest" description="Disordered" evidence="6">
    <location>
        <begin position="1"/>
        <end position="93"/>
    </location>
</feature>
<dbReference type="InterPro" id="IPR050343">
    <property type="entry name" value="RsuA_PseudoU_synthase"/>
</dbReference>
<feature type="domain" description="RNA-binding S4" evidence="7">
    <location>
        <begin position="106"/>
        <end position="166"/>
    </location>
</feature>
<dbReference type="GO" id="GO:0120159">
    <property type="term" value="F:rRNA pseudouridine synthase activity"/>
    <property type="evidence" value="ECO:0007669"/>
    <property type="project" value="UniProtKB-ARBA"/>
</dbReference>
<gene>
    <name evidence="8" type="ORF">FHU29_003126</name>
</gene>
<dbReference type="FunFam" id="3.10.290.10:FF:000003">
    <property type="entry name" value="Pseudouridine synthase"/>
    <property type="match status" value="1"/>
</dbReference>
<comment type="catalytic activity">
    <reaction evidence="1">
        <text>a uridine in RNA = a pseudouridine in RNA</text>
        <dbReference type="Rhea" id="RHEA:48348"/>
        <dbReference type="Rhea" id="RHEA-COMP:12068"/>
        <dbReference type="Rhea" id="RHEA-COMP:12069"/>
        <dbReference type="ChEBI" id="CHEBI:65314"/>
        <dbReference type="ChEBI" id="CHEBI:65315"/>
    </reaction>
</comment>
<feature type="compositionally biased region" description="Basic and acidic residues" evidence="6">
    <location>
        <begin position="23"/>
        <end position="34"/>
    </location>
</feature>
<sequence length="346" mass="37806">MKRPARRDGTPDRNKKPSTGARRGQESRSQHSRTDSPGGKKPSFPKSSSQTPGTRKPSARKTHSKPQPKNPSAGLPRISNARPAPEGAPLRGAALPDTAAYGEEGVRLQKVLAQAGVASRRVCEQMIDKRRVEVNGKIVTTQGMRIDPSTAVVKVDGMRVMITEELVHLALNKPRGWQSTMLDELGRPCVGDLVAERIASGQRLFHVGRLDAETEGLLLLTNDGELAHRLMHPSYKVQKTYLADVEGVVRRSVDRALAAGVTLDDGPVRVDAFSVVDAFDKSTLVKIVLHEGRKHIVRRLLEHVGHPVTRLVRTQIGSVHLGDQRPGTIRALNRQEVGALYKEVGL</sequence>
<evidence type="ECO:0000256" key="5">
    <source>
        <dbReference type="RuleBase" id="RU003887"/>
    </source>
</evidence>
<reference evidence="8 9" key="1">
    <citation type="submission" date="2020-08" db="EMBL/GenBank/DDBJ databases">
        <title>Sequencing the genomes of 1000 actinobacteria strains.</title>
        <authorList>
            <person name="Klenk H.-P."/>
        </authorList>
    </citation>
    <scope>NUCLEOTIDE SEQUENCE [LARGE SCALE GENOMIC DNA]</scope>
    <source>
        <strain evidence="8 9">DSM 45258</strain>
    </source>
</reference>
<accession>A0A839RQJ3</accession>
<evidence type="ECO:0000256" key="3">
    <source>
        <dbReference type="ARBA" id="ARBA00023235"/>
    </source>
</evidence>
<dbReference type="InterPro" id="IPR000748">
    <property type="entry name" value="PsdUridine_synth_RsuA/RluB/E/F"/>
</dbReference>
<dbReference type="PANTHER" id="PTHR47683">
    <property type="entry name" value="PSEUDOURIDINE SYNTHASE FAMILY PROTEIN-RELATED"/>
    <property type="match status" value="1"/>
</dbReference>
<feature type="compositionally biased region" description="Basic and acidic residues" evidence="6">
    <location>
        <begin position="1"/>
        <end position="15"/>
    </location>
</feature>
<dbReference type="EC" id="5.4.99.-" evidence="5"/>
<dbReference type="PROSITE" id="PS01149">
    <property type="entry name" value="PSI_RSU"/>
    <property type="match status" value="1"/>
</dbReference>
<dbReference type="PANTHER" id="PTHR47683:SF2">
    <property type="entry name" value="RNA-BINDING S4 DOMAIN-CONTAINING PROTEIN"/>
    <property type="match status" value="1"/>
</dbReference>
<dbReference type="SUPFAM" id="SSF55174">
    <property type="entry name" value="Alpha-L RNA-binding motif"/>
    <property type="match status" value="1"/>
</dbReference>
<dbReference type="SMART" id="SM00363">
    <property type="entry name" value="S4"/>
    <property type="match status" value="1"/>
</dbReference>
<dbReference type="GO" id="GO:0000455">
    <property type="term" value="P:enzyme-directed rRNA pseudouridine synthesis"/>
    <property type="evidence" value="ECO:0007669"/>
    <property type="project" value="UniProtKB-ARBA"/>
</dbReference>
<proteinExistence type="inferred from homology"/>
<dbReference type="InterPro" id="IPR006145">
    <property type="entry name" value="PsdUridine_synth_RsuA/RluA"/>
</dbReference>
<comment type="caution">
    <text evidence="8">The sequence shown here is derived from an EMBL/GenBank/DDBJ whole genome shotgun (WGS) entry which is preliminary data.</text>
</comment>
<dbReference type="InterPro" id="IPR020103">
    <property type="entry name" value="PsdUridine_synth_cat_dom_sf"/>
</dbReference>
<dbReference type="Pfam" id="PF00849">
    <property type="entry name" value="PseudoU_synth_2"/>
    <property type="match status" value="1"/>
</dbReference>
<dbReference type="Gene3D" id="3.10.290.10">
    <property type="entry name" value="RNA-binding S4 domain"/>
    <property type="match status" value="1"/>
</dbReference>
<dbReference type="InterPro" id="IPR036986">
    <property type="entry name" value="S4_RNA-bd_sf"/>
</dbReference>
<dbReference type="InterPro" id="IPR018496">
    <property type="entry name" value="PsdUridine_synth_RsuA/RluB_CS"/>
</dbReference>
<dbReference type="CDD" id="cd00165">
    <property type="entry name" value="S4"/>
    <property type="match status" value="1"/>
</dbReference>
<dbReference type="SUPFAM" id="SSF55120">
    <property type="entry name" value="Pseudouridine synthase"/>
    <property type="match status" value="1"/>
</dbReference>
<evidence type="ECO:0000256" key="4">
    <source>
        <dbReference type="PROSITE-ProRule" id="PRU00182"/>
    </source>
</evidence>
<name>A0A839RQJ3_9ACTN</name>
<protein>
    <recommendedName>
        <fullName evidence="5">Pseudouridine synthase</fullName>
        <ecNumber evidence="5">5.4.99.-</ecNumber>
    </recommendedName>
</protein>
<dbReference type="GO" id="GO:0003723">
    <property type="term" value="F:RNA binding"/>
    <property type="evidence" value="ECO:0007669"/>
    <property type="project" value="UniProtKB-KW"/>
</dbReference>
<dbReference type="Pfam" id="PF01479">
    <property type="entry name" value="S4"/>
    <property type="match status" value="1"/>
</dbReference>
<keyword evidence="3 5" id="KW-0413">Isomerase</keyword>
<evidence type="ECO:0000313" key="9">
    <source>
        <dbReference type="Proteomes" id="UP000567922"/>
    </source>
</evidence>
<feature type="compositionally biased region" description="Low complexity" evidence="6">
    <location>
        <begin position="36"/>
        <end position="49"/>
    </location>
</feature>
<evidence type="ECO:0000256" key="2">
    <source>
        <dbReference type="ARBA" id="ARBA00008348"/>
    </source>
</evidence>
<keyword evidence="9" id="KW-1185">Reference proteome</keyword>
<evidence type="ECO:0000256" key="6">
    <source>
        <dbReference type="SAM" id="MobiDB-lite"/>
    </source>
</evidence>
<keyword evidence="4" id="KW-0694">RNA-binding</keyword>
<dbReference type="CDD" id="cd02870">
    <property type="entry name" value="PseudoU_synth_RsuA_like"/>
    <property type="match status" value="1"/>
</dbReference>
<organism evidence="8 9">
    <name type="scientific">Hoyosella altamirensis</name>
    <dbReference type="NCBI Taxonomy" id="616997"/>
    <lineage>
        <taxon>Bacteria</taxon>
        <taxon>Bacillati</taxon>
        <taxon>Actinomycetota</taxon>
        <taxon>Actinomycetes</taxon>
        <taxon>Mycobacteriales</taxon>
        <taxon>Hoyosellaceae</taxon>
        <taxon>Hoyosella</taxon>
    </lineage>
</organism>
<evidence type="ECO:0000313" key="8">
    <source>
        <dbReference type="EMBL" id="MBB3038657.1"/>
    </source>
</evidence>
<feature type="compositionally biased region" description="Basic residues" evidence="6">
    <location>
        <begin position="57"/>
        <end position="66"/>
    </location>
</feature>
<dbReference type="Gene3D" id="3.30.2350.10">
    <property type="entry name" value="Pseudouridine synthase"/>
    <property type="match status" value="1"/>
</dbReference>
<evidence type="ECO:0000259" key="7">
    <source>
        <dbReference type="SMART" id="SM00363"/>
    </source>
</evidence>
<dbReference type="EMBL" id="JACHWS010000003">
    <property type="protein sequence ID" value="MBB3038657.1"/>
    <property type="molecule type" value="Genomic_DNA"/>
</dbReference>
<dbReference type="Proteomes" id="UP000567922">
    <property type="component" value="Unassembled WGS sequence"/>
</dbReference>